<keyword evidence="3" id="KW-0408">Iron</keyword>
<protein>
    <submittedName>
        <fullName evidence="6">Radical SAM protein</fullName>
    </submittedName>
</protein>
<name>A0A444L6Z0_METS7</name>
<dbReference type="GO" id="GO:0003824">
    <property type="term" value="F:catalytic activity"/>
    <property type="evidence" value="ECO:0007669"/>
    <property type="project" value="InterPro"/>
</dbReference>
<sequence length="327" mass="37324">MVLFVTGICGKGCFYCPLSASRKDKDVIYADEVPIKNDLEIILECKAIDAEGTGITGGDPLIKARRTLKYVRLLKREFGREHHIHLYTNGMFAERDVLKQLKDAGLDEIRFHPSREFWGRIAAAKEIGMYAGAELPAIPGEEEKIKEFVKYLKEIKADFLNLNQLEFSPENAIQLKQRGHSLEKGEMSAVMGSEETAINIIKWAKTEGIPFPIHYCPSYVKDSIQTKKRLLRRARNVRRPYEEISGDGLVGRVVIKTDSGNPRDLRRKLHEFAGIPLYALGVSEDGRSLEMHRKFLETAKRFLKDATFEYVQSYPTFFREKFAGFPC</sequence>
<dbReference type="SUPFAM" id="SSF102114">
    <property type="entry name" value="Radical SAM enzymes"/>
    <property type="match status" value="1"/>
</dbReference>
<dbReference type="EMBL" id="RXGA01000003">
    <property type="protein sequence ID" value="RWX73366.1"/>
    <property type="molecule type" value="Genomic_DNA"/>
</dbReference>
<proteinExistence type="predicted"/>
<dbReference type="GO" id="GO:0046872">
    <property type="term" value="F:metal ion binding"/>
    <property type="evidence" value="ECO:0007669"/>
    <property type="project" value="UniProtKB-KW"/>
</dbReference>
<dbReference type="GO" id="GO:0051536">
    <property type="term" value="F:iron-sulfur cluster binding"/>
    <property type="evidence" value="ECO:0007669"/>
    <property type="project" value="UniProtKB-KW"/>
</dbReference>
<gene>
    <name evidence="6" type="ORF">Metus_1340</name>
</gene>
<organism evidence="6 7">
    <name type="scientific">Methanosuratincola subterraneus</name>
    <dbReference type="NCBI Taxonomy" id="2593994"/>
    <lineage>
        <taxon>Archaea</taxon>
        <taxon>Thermoproteota</taxon>
        <taxon>Methanosuratincolia</taxon>
        <taxon>Candidatus Methanomethylicales</taxon>
        <taxon>Candidatus Methanomethylicaceae</taxon>
        <taxon>Candidatus Methanosuratincola (ex Vanwonterghem et al. 2016)</taxon>
    </lineage>
</organism>
<dbReference type="InterPro" id="IPR013785">
    <property type="entry name" value="Aldolase_TIM"/>
</dbReference>
<evidence type="ECO:0000256" key="3">
    <source>
        <dbReference type="ARBA" id="ARBA00023004"/>
    </source>
</evidence>
<comment type="caution">
    <text evidence="6">The sequence shown here is derived from an EMBL/GenBank/DDBJ whole genome shotgun (WGS) entry which is preliminary data.</text>
</comment>
<dbReference type="CDD" id="cd01335">
    <property type="entry name" value="Radical_SAM"/>
    <property type="match status" value="1"/>
</dbReference>
<dbReference type="PANTHER" id="PTHR43288:SF1">
    <property type="entry name" value="GLYCYL-RADICAL ENZYME ACTIVATING ENZYME MJ0021-RELATED"/>
    <property type="match status" value="1"/>
</dbReference>
<evidence type="ECO:0000256" key="1">
    <source>
        <dbReference type="ARBA" id="ARBA00022691"/>
    </source>
</evidence>
<dbReference type="PANTHER" id="PTHR43288">
    <property type="entry name" value="BIOTIN SYNTHASE-RELATED PROTEIN, RADICAL SAM SUPERFAMILY"/>
    <property type="match status" value="1"/>
</dbReference>
<keyword evidence="4" id="KW-0411">Iron-sulfur</keyword>
<feature type="domain" description="Radical SAM core" evidence="5">
    <location>
        <begin position="5"/>
        <end position="110"/>
    </location>
</feature>
<dbReference type="InterPro" id="IPR007197">
    <property type="entry name" value="rSAM"/>
</dbReference>
<accession>A0A444L6Z0</accession>
<dbReference type="SFLD" id="SFLDS00029">
    <property type="entry name" value="Radical_SAM"/>
    <property type="match status" value="1"/>
</dbReference>
<evidence type="ECO:0000313" key="7">
    <source>
        <dbReference type="Proteomes" id="UP000288215"/>
    </source>
</evidence>
<dbReference type="InterPro" id="IPR058240">
    <property type="entry name" value="rSAM_sf"/>
</dbReference>
<dbReference type="Pfam" id="PF04055">
    <property type="entry name" value="Radical_SAM"/>
    <property type="match status" value="1"/>
</dbReference>
<keyword evidence="2" id="KW-0479">Metal-binding</keyword>
<dbReference type="SFLD" id="SFLDG01108">
    <property type="entry name" value="Uncharacterised_Radical_SAM_Su"/>
    <property type="match status" value="1"/>
</dbReference>
<evidence type="ECO:0000313" key="6">
    <source>
        <dbReference type="EMBL" id="RWX73366.1"/>
    </source>
</evidence>
<evidence type="ECO:0000256" key="4">
    <source>
        <dbReference type="ARBA" id="ARBA00023014"/>
    </source>
</evidence>
<keyword evidence="1" id="KW-0949">S-adenosyl-L-methionine</keyword>
<dbReference type="InterPro" id="IPR040087">
    <property type="entry name" value="MJ0021-like"/>
</dbReference>
<dbReference type="Gene3D" id="3.20.20.70">
    <property type="entry name" value="Aldolase class I"/>
    <property type="match status" value="1"/>
</dbReference>
<dbReference type="Proteomes" id="UP000288215">
    <property type="component" value="Unassembled WGS sequence"/>
</dbReference>
<reference evidence="6 7" key="1">
    <citation type="submission" date="2018-12" db="EMBL/GenBank/DDBJ databases">
        <title>The complete genome of the methanogenic archaea of the candidate phylum Verstraetearchaeota, obtained from the metagenome of underground thermal water.</title>
        <authorList>
            <person name="Kadnikov V.V."/>
            <person name="Mardanov A.V."/>
            <person name="Beletsky A.V."/>
            <person name="Karnachuk O.V."/>
            <person name="Ravin N.V."/>
        </authorList>
    </citation>
    <scope>NUCLEOTIDE SEQUENCE [LARGE SCALE GENOMIC DNA]</scope>
    <source>
        <strain evidence="6">Ch88</strain>
    </source>
</reference>
<evidence type="ECO:0000256" key="2">
    <source>
        <dbReference type="ARBA" id="ARBA00022723"/>
    </source>
</evidence>
<evidence type="ECO:0000259" key="5">
    <source>
        <dbReference type="Pfam" id="PF04055"/>
    </source>
</evidence>
<dbReference type="AlphaFoldDB" id="A0A444L6Z0"/>